<dbReference type="AlphaFoldDB" id="K1S5P2"/>
<name>K1S5P2_9ZZZZ</name>
<sequence length="137" mass="15705">MRFLYRKSYEEAKICEETELWRESRIENIRCCKEIDKAASESFDGYSLSDSGAESVIARFGYDRAMWVLAASIRNNANDGRFSEDNKVWAKSVIPSHISQKETIEYCSDCHPAVLNGFTEQVREKYARLGLLGSKQC</sequence>
<evidence type="ECO:0000313" key="2">
    <source>
        <dbReference type="EMBL" id="EKC56022.1"/>
    </source>
</evidence>
<dbReference type="InterPro" id="IPR024383">
    <property type="entry name" value="DUF3849"/>
</dbReference>
<reference evidence="2" key="1">
    <citation type="journal article" date="2013" name="Environ. Microbiol.">
        <title>Microbiota from the distal guts of lean and obese adolescents exhibit partial functional redundancy besides clear differences in community structure.</title>
        <authorList>
            <person name="Ferrer M."/>
            <person name="Ruiz A."/>
            <person name="Lanza F."/>
            <person name="Haange S.B."/>
            <person name="Oberbach A."/>
            <person name="Till H."/>
            <person name="Bargiela R."/>
            <person name="Campoy C."/>
            <person name="Segura M.T."/>
            <person name="Richter M."/>
            <person name="von Bergen M."/>
            <person name="Seifert J."/>
            <person name="Suarez A."/>
        </authorList>
    </citation>
    <scope>NUCLEOTIDE SEQUENCE</scope>
</reference>
<dbReference type="Pfam" id="PF12960">
    <property type="entry name" value="DUF3849"/>
    <property type="match status" value="1"/>
</dbReference>
<proteinExistence type="predicted"/>
<feature type="domain" description="DUF3849" evidence="1">
    <location>
        <begin position="4"/>
        <end position="126"/>
    </location>
</feature>
<evidence type="ECO:0000259" key="1">
    <source>
        <dbReference type="Pfam" id="PF12960"/>
    </source>
</evidence>
<organism evidence="2">
    <name type="scientific">human gut metagenome</name>
    <dbReference type="NCBI Taxonomy" id="408170"/>
    <lineage>
        <taxon>unclassified sequences</taxon>
        <taxon>metagenomes</taxon>
        <taxon>organismal metagenomes</taxon>
    </lineage>
</organism>
<accession>K1S5P2</accession>
<gene>
    <name evidence="2" type="ORF">LEA_15045</name>
</gene>
<feature type="non-terminal residue" evidence="2">
    <location>
        <position position="137"/>
    </location>
</feature>
<protein>
    <recommendedName>
        <fullName evidence="1">DUF3849 domain-containing protein</fullName>
    </recommendedName>
</protein>
<dbReference type="EMBL" id="AJWY01010263">
    <property type="protein sequence ID" value="EKC56022.1"/>
    <property type="molecule type" value="Genomic_DNA"/>
</dbReference>
<comment type="caution">
    <text evidence="2">The sequence shown here is derived from an EMBL/GenBank/DDBJ whole genome shotgun (WGS) entry which is preliminary data.</text>
</comment>